<dbReference type="Gene3D" id="2.150.10.10">
    <property type="entry name" value="Serralysin-like metalloprotease, C-terminal"/>
    <property type="match status" value="6"/>
</dbReference>
<dbReference type="CDD" id="cd12820">
    <property type="entry name" value="LbR_YadA-like"/>
    <property type="match status" value="2"/>
</dbReference>
<dbReference type="EMBL" id="NWUX01000035">
    <property type="protein sequence ID" value="PCF93588.1"/>
    <property type="molecule type" value="Genomic_DNA"/>
</dbReference>
<dbReference type="Gene3D" id="2.20.70.140">
    <property type="match status" value="1"/>
</dbReference>
<dbReference type="Pfam" id="PF05658">
    <property type="entry name" value="YadA_head"/>
    <property type="match status" value="9"/>
</dbReference>
<accession>A0A2A4HFA5</accession>
<feature type="domain" description="Trimeric autotransporter adhesin YadA-like head" evidence="1">
    <location>
        <begin position="350"/>
        <end position="369"/>
    </location>
</feature>
<dbReference type="InterPro" id="IPR011049">
    <property type="entry name" value="Serralysin-like_metalloprot_C"/>
</dbReference>
<dbReference type="InterPro" id="IPR008640">
    <property type="entry name" value="Adhesin_Head_dom"/>
</dbReference>
<evidence type="ECO:0000259" key="1">
    <source>
        <dbReference type="Pfam" id="PF05658"/>
    </source>
</evidence>
<evidence type="ECO:0000313" key="4">
    <source>
        <dbReference type="Proteomes" id="UP000218677"/>
    </source>
</evidence>
<feature type="domain" description="Trimeric autotransporter adhesin YadA-like stalk" evidence="2">
    <location>
        <begin position="1073"/>
        <end position="1115"/>
    </location>
</feature>
<reference evidence="4" key="1">
    <citation type="submission" date="2017-09" db="EMBL/GenBank/DDBJ databases">
        <authorList>
            <person name="Cho G.-S."/>
            <person name="Oguntoyinbo F.A."/>
            <person name="Cnockaert M."/>
            <person name="Kabisch J."/>
            <person name="Neve H."/>
            <person name="Bockelmann W."/>
            <person name="Wenning M."/>
            <person name="Franz C.M."/>
            <person name="Vandamme P."/>
        </authorList>
    </citation>
    <scope>NUCLEOTIDE SEQUENCE [LARGE SCALE GENOMIC DNA]</scope>
    <source>
        <strain evidence="4">MBT G8648</strain>
    </source>
</reference>
<keyword evidence="4" id="KW-1185">Reference proteome</keyword>
<dbReference type="Pfam" id="PF05662">
    <property type="entry name" value="YadA_stalk"/>
    <property type="match status" value="5"/>
</dbReference>
<dbReference type="GO" id="GO:0019867">
    <property type="term" value="C:outer membrane"/>
    <property type="evidence" value="ECO:0007669"/>
    <property type="project" value="InterPro"/>
</dbReference>
<evidence type="ECO:0000313" key="3">
    <source>
        <dbReference type="EMBL" id="PCF93588.1"/>
    </source>
</evidence>
<dbReference type="InterPro" id="IPR008635">
    <property type="entry name" value="Coiled_stalk_dom"/>
</dbReference>
<sequence>MGAMGLPASLASADEVEFSSVTTVELTVSGTALLSALEVAGGATLGGDLVMSNHQITGLAAGTANDHAVNLGQLTAVRDVASEAQSTADDNASDIATNTADITTNANAITTNSDAISTNADAISVNADQIAQVSATASAGWDISAEGGAAGNVAPGGSVDFSGDGNIEVGRSDTDLTFSLADEIEVERVTAGNTTLDDSGLTISDGPSVTSAGIDAGDIRITNIADGEINVTSQDAVTGRQVQNLFFEEGTAFGIRYFRTNSTAPDSQAEGVESVAIGPNTVAEGASSFAAGDSAVTTGTAEGAIAVGQGATAGGVVLGGRGATAVGRNSEASSDSSVALGDGARAIEGNATALGAGAAASGGNSIAIGDAEASADNTFAAGSGAYAGSPGGIALGMGAGIDTHGDEAGDKTHHIAIGTGAGQNVDGNQTTAIGHQAGARVTGDHNVAVGSHAGENLQGDFNIAIGHEANRNAGEVERATAVGGQTNAARNAVALGYGAEAGDSGVALGANTTASSMGVALGRNASADGGSIALGSSSVARSTDAEGTGYLTGSAFTDGTVVSVGNSNDVRTTRRIVNVADGAQDYDAVNVRQLQSSQQSVANLVGGGVTVEDDGTFGGYVIELQDTNGQSHQYTSVAQAINAVSSGDINVQPGNAVIYNANGTITVAEGVVGSDAVNVGQLNEAIAENGVKYFSVNSSETANRDNAEASGIDAIAIGPATSAGGGSSLAGGHLAHTVGDQSVALGYSVEALGDNSTVVGSGSDAYGDGSVAIGLRSKSQGENSIVMGTDAQTDPKSVEATVDNAIVMGTRAESTADNGIAIGESTLASEERAVAQGYDAHAMADDAQAFGSRARASGVSAQASGTNASASGENAQASGSNASASGYNAIATGTGAIGYATDGIALGTGAVSGFDDPLNLDPYRNTGGVAVGDRALADSRHALALGVDASAEAESATAIGDSAEATAEDALAVGSDALATAQSASAFGQGAEAVTENALAVGSGARATALNASAFGQGAQALHEGSVALGSGAITAAPIGTSGATIDKVGYDYAGTNPVATVSVGDIGQERTITNLAAGRVTSESTDAINGSQLYQTNQAVDALGNDLDTAGNSVANVLGGDATYDPDSHQVTMSNVGGTGENSVHDAIEYAAQGWNVQTNGDTATNVAPGDTVQMIDGQNIAITRNGTDITVATADDVEFSNVEVTENLNVAGDTHIGGSTTINENLTVAGETRLGDNFFVNNEGNVTYDGAITEGNHIVNKEYVDSGIGDLADTPITFGGDTGSTERQLGERLDIVTSNANLSTEVTDDETLVIAMSDDLDVNSVTTNTLDV</sequence>
<feature type="domain" description="Trimeric autotransporter adhesin YadA-like head" evidence="1">
    <location>
        <begin position="979"/>
        <end position="1005"/>
    </location>
</feature>
<feature type="domain" description="Trimeric autotransporter adhesin YadA-like stalk" evidence="2">
    <location>
        <begin position="667"/>
        <end position="698"/>
    </location>
</feature>
<feature type="domain" description="Trimeric autotransporter adhesin YadA-like head" evidence="1">
    <location>
        <begin position="863"/>
        <end position="889"/>
    </location>
</feature>
<feature type="domain" description="Trimeric autotransporter adhesin YadA-like stalk" evidence="2">
    <location>
        <begin position="55"/>
        <end position="94"/>
    </location>
</feature>
<dbReference type="Gene3D" id="6.20.50.100">
    <property type="match status" value="2"/>
</dbReference>
<dbReference type="Gene3D" id="1.20.5.170">
    <property type="match status" value="1"/>
</dbReference>
<feature type="non-terminal residue" evidence="3">
    <location>
        <position position="1334"/>
    </location>
</feature>
<feature type="domain" description="Trimeric autotransporter adhesin YadA-like head" evidence="1">
    <location>
        <begin position="1007"/>
        <end position="1033"/>
    </location>
</feature>
<gene>
    <name evidence="3" type="ORF">CPA45_21465</name>
</gene>
<feature type="domain" description="Trimeric autotransporter adhesin YadA-like head" evidence="1">
    <location>
        <begin position="751"/>
        <end position="776"/>
    </location>
</feature>
<dbReference type="SUPFAM" id="SSF101967">
    <property type="entry name" value="Adhesin YadA, collagen-binding domain"/>
    <property type="match status" value="6"/>
</dbReference>
<dbReference type="Proteomes" id="UP000218677">
    <property type="component" value="Unassembled WGS sequence"/>
</dbReference>
<proteinExistence type="predicted"/>
<feature type="domain" description="Trimeric autotransporter adhesin YadA-like head" evidence="1">
    <location>
        <begin position="269"/>
        <end position="295"/>
    </location>
</feature>
<feature type="domain" description="Trimeric autotransporter adhesin YadA-like head" evidence="1">
    <location>
        <begin position="803"/>
        <end position="823"/>
    </location>
</feature>
<feature type="domain" description="Trimeric autotransporter adhesin YadA-like stalk" evidence="2">
    <location>
        <begin position="220"/>
        <end position="242"/>
    </location>
</feature>
<evidence type="ECO:0000259" key="2">
    <source>
        <dbReference type="Pfam" id="PF05662"/>
    </source>
</evidence>
<feature type="domain" description="Trimeric autotransporter adhesin YadA-like stalk" evidence="2">
    <location>
        <begin position="575"/>
        <end position="611"/>
    </location>
</feature>
<protein>
    <submittedName>
        <fullName evidence="3">Uncharacterized protein</fullName>
    </submittedName>
</protein>
<name>A0A2A4HFA5_9GAMM</name>
<organism evidence="3 4">
    <name type="scientific">Vreelandella nigrificans</name>
    <dbReference type="NCBI Taxonomy" id="2042704"/>
    <lineage>
        <taxon>Bacteria</taxon>
        <taxon>Pseudomonadati</taxon>
        <taxon>Pseudomonadota</taxon>
        <taxon>Gammaproteobacteria</taxon>
        <taxon>Oceanospirillales</taxon>
        <taxon>Halomonadaceae</taxon>
        <taxon>Vreelandella</taxon>
    </lineage>
</organism>
<feature type="domain" description="Trimeric autotransporter adhesin YadA-like head" evidence="1">
    <location>
        <begin position="951"/>
        <end position="977"/>
    </location>
</feature>
<comment type="caution">
    <text evidence="3">The sequence shown here is derived from an EMBL/GenBank/DDBJ whole genome shotgun (WGS) entry which is preliminary data.</text>
</comment>
<feature type="domain" description="Trimeric autotransporter adhesin YadA-like head" evidence="1">
    <location>
        <begin position="320"/>
        <end position="344"/>
    </location>
</feature>